<reference evidence="1 2" key="1">
    <citation type="submission" date="2020-03" db="EMBL/GenBank/DDBJ databases">
        <title>Leucobacter sp. nov., isolated from beetles.</title>
        <authorList>
            <person name="Hyun D.-W."/>
            <person name="Bae J.-W."/>
        </authorList>
    </citation>
    <scope>NUCLEOTIDE SEQUENCE [LARGE SCALE GENOMIC DNA]</scope>
    <source>
        <strain evidence="1 2">HDW9A</strain>
    </source>
</reference>
<name>A0ABX6JTW5_9MICO</name>
<sequence>MGSFSLISSLVVLLVATLFQQSSNPRYARFRVIDFLGILPMWSFFAPVPARHDFYILWRLIDAGGQVGNWEELRTSRGQKWYQTLFYPGRRHSKIVFDLVQDLQRSLSSGHEATVTSDGAYVALKNFTRRQAQLRARNEVSFQMCAIRDGGFDEAEEPEVLFLSKHYAIN</sequence>
<proteinExistence type="predicted"/>
<evidence type="ECO:0000313" key="2">
    <source>
        <dbReference type="Proteomes" id="UP000503441"/>
    </source>
</evidence>
<accession>A0ABX6JTW5</accession>
<organism evidence="1 2">
    <name type="scientific">Leucobacter coleopterorum</name>
    <dbReference type="NCBI Taxonomy" id="2714933"/>
    <lineage>
        <taxon>Bacteria</taxon>
        <taxon>Bacillati</taxon>
        <taxon>Actinomycetota</taxon>
        <taxon>Actinomycetes</taxon>
        <taxon>Micrococcales</taxon>
        <taxon>Microbacteriaceae</taxon>
        <taxon>Leucobacter</taxon>
    </lineage>
</organism>
<evidence type="ECO:0000313" key="1">
    <source>
        <dbReference type="EMBL" id="QIM17727.1"/>
    </source>
</evidence>
<keyword evidence="2" id="KW-1185">Reference proteome</keyword>
<dbReference type="EMBL" id="CP049933">
    <property type="protein sequence ID" value="QIM17727.1"/>
    <property type="molecule type" value="Genomic_DNA"/>
</dbReference>
<dbReference type="RefSeq" id="WP_166328538.1">
    <property type="nucleotide sequence ID" value="NZ_CP049933.1"/>
</dbReference>
<protein>
    <submittedName>
        <fullName evidence="1">Uncharacterized protein</fullName>
    </submittedName>
</protein>
<gene>
    <name evidence="1" type="ORF">G7066_01625</name>
</gene>
<dbReference type="Proteomes" id="UP000503441">
    <property type="component" value="Chromosome"/>
</dbReference>